<dbReference type="EMBL" id="KN416077">
    <property type="protein sequence ID" value="KHG20564.1"/>
    <property type="molecule type" value="Genomic_DNA"/>
</dbReference>
<accession>A0A0B0P8U8</accession>
<name>A0A0B0P8U8_GOSAR</name>
<proteinExistence type="predicted"/>
<organism evidence="1 2">
    <name type="scientific">Gossypium arboreum</name>
    <name type="common">Tree cotton</name>
    <name type="synonym">Gossypium nanking</name>
    <dbReference type="NCBI Taxonomy" id="29729"/>
    <lineage>
        <taxon>Eukaryota</taxon>
        <taxon>Viridiplantae</taxon>
        <taxon>Streptophyta</taxon>
        <taxon>Embryophyta</taxon>
        <taxon>Tracheophyta</taxon>
        <taxon>Spermatophyta</taxon>
        <taxon>Magnoliopsida</taxon>
        <taxon>eudicotyledons</taxon>
        <taxon>Gunneridae</taxon>
        <taxon>Pentapetalae</taxon>
        <taxon>rosids</taxon>
        <taxon>malvids</taxon>
        <taxon>Malvales</taxon>
        <taxon>Malvaceae</taxon>
        <taxon>Malvoideae</taxon>
        <taxon>Gossypium</taxon>
    </lineage>
</organism>
<gene>
    <name evidence="1" type="ORF">F383_24557</name>
</gene>
<reference evidence="2" key="1">
    <citation type="submission" date="2014-09" db="EMBL/GenBank/DDBJ databases">
        <authorList>
            <person name="Mudge J."/>
            <person name="Ramaraj T."/>
            <person name="Lindquist I.E."/>
            <person name="Bharti A.K."/>
            <person name="Sundararajan A."/>
            <person name="Cameron C.T."/>
            <person name="Woodward J.E."/>
            <person name="May G.D."/>
            <person name="Brubaker C."/>
            <person name="Broadhvest J."/>
            <person name="Wilkins T.A."/>
        </authorList>
    </citation>
    <scope>NUCLEOTIDE SEQUENCE</scope>
    <source>
        <strain evidence="2">cv. AKA8401</strain>
    </source>
</reference>
<keyword evidence="2" id="KW-1185">Reference proteome</keyword>
<dbReference type="Proteomes" id="UP000032142">
    <property type="component" value="Unassembled WGS sequence"/>
</dbReference>
<evidence type="ECO:0000313" key="2">
    <source>
        <dbReference type="Proteomes" id="UP000032142"/>
    </source>
</evidence>
<sequence>MLVHFLVFGPFLTLFILLCSPKYTT</sequence>
<dbReference type="AlphaFoldDB" id="A0A0B0P8U8"/>
<evidence type="ECO:0000313" key="1">
    <source>
        <dbReference type="EMBL" id="KHG20564.1"/>
    </source>
</evidence>
<protein>
    <submittedName>
        <fullName evidence="1">Uncharacterized protein</fullName>
    </submittedName>
</protein>